<dbReference type="AlphaFoldDB" id="A0A4S8FAJ2"/>
<evidence type="ECO:0000256" key="2">
    <source>
        <dbReference type="ARBA" id="ARBA00006555"/>
    </source>
</evidence>
<dbReference type="GO" id="GO:0055085">
    <property type="term" value="P:transmembrane transport"/>
    <property type="evidence" value="ECO:0007669"/>
    <property type="project" value="InterPro"/>
</dbReference>
<proteinExistence type="inferred from homology"/>
<keyword evidence="8 11" id="KW-1133">Transmembrane helix</keyword>
<keyword evidence="3" id="KW-0813">Transport</keyword>
<evidence type="ECO:0000256" key="1">
    <source>
        <dbReference type="ARBA" id="ARBA00004383"/>
    </source>
</evidence>
<dbReference type="EMBL" id="STFG01000002">
    <property type="protein sequence ID" value="THU04520.1"/>
    <property type="molecule type" value="Genomic_DNA"/>
</dbReference>
<comment type="caution">
    <text evidence="13">The sequence shown here is derived from an EMBL/GenBank/DDBJ whole genome shotgun (WGS) entry which is preliminary data.</text>
</comment>
<evidence type="ECO:0000256" key="11">
    <source>
        <dbReference type="SAM" id="Phobius"/>
    </source>
</evidence>
<dbReference type="NCBIfam" id="TIGR01352">
    <property type="entry name" value="tonB_Cterm"/>
    <property type="match status" value="1"/>
</dbReference>
<keyword evidence="6 11" id="KW-0812">Transmembrane</keyword>
<dbReference type="PANTHER" id="PTHR33446">
    <property type="entry name" value="PROTEIN TONB-RELATED"/>
    <property type="match status" value="1"/>
</dbReference>
<dbReference type="GO" id="GO:0015031">
    <property type="term" value="P:protein transport"/>
    <property type="evidence" value="ECO:0007669"/>
    <property type="project" value="UniProtKB-KW"/>
</dbReference>
<keyword evidence="7" id="KW-0653">Protein transport</keyword>
<dbReference type="OrthoDB" id="9792439at2"/>
<feature type="region of interest" description="Disordered" evidence="10">
    <location>
        <begin position="62"/>
        <end position="172"/>
    </location>
</feature>
<evidence type="ECO:0000256" key="3">
    <source>
        <dbReference type="ARBA" id="ARBA00022448"/>
    </source>
</evidence>
<dbReference type="SUPFAM" id="SSF74653">
    <property type="entry name" value="TolA/TonB C-terminal domain"/>
    <property type="match status" value="1"/>
</dbReference>
<keyword evidence="14" id="KW-1185">Reference proteome</keyword>
<evidence type="ECO:0000256" key="10">
    <source>
        <dbReference type="SAM" id="MobiDB-lite"/>
    </source>
</evidence>
<feature type="domain" description="TonB C-terminal" evidence="12">
    <location>
        <begin position="176"/>
        <end position="268"/>
    </location>
</feature>
<keyword evidence="9 11" id="KW-0472">Membrane</keyword>
<reference evidence="13 14" key="1">
    <citation type="journal article" date="2015" name="Antonie Van Leeuwenhoek">
        <title>Lampropedia puyangensis sp. nov., isolated from symptomatic bark of Populus ? euramericana canker and emended description of Lampropedia hyalina (Ehrenberg 1832) Lee et al. 2004.</title>
        <authorList>
            <person name="Li Y."/>
            <person name="Wang T."/>
            <person name="Piao C.G."/>
            <person name="Wang L.F."/>
            <person name="Tian G.Z."/>
            <person name="Zhu T.H."/>
            <person name="Guo M.W."/>
        </authorList>
    </citation>
    <scope>NUCLEOTIDE SEQUENCE [LARGE SCALE GENOMIC DNA]</scope>
    <source>
        <strain evidence="13 14">2-bin</strain>
    </source>
</reference>
<sequence>MTTYSLKSPPSSRNQVFVVGGVLLLHTAALWGIQKAMISTPPKDIIEPAVIMTQLIAAPAPTPTAAPVAAPPAPEPPPPVPPPPPPPEPPPPAPKPPPPKPPKPQPKPVVKPKPPTERTPVVEAPPPPPPAPPAPATPAPPAPTPPAAAPAAANLTGAQQQAGAPQSSEGEPVIVRDERRNAATANHGIVYPQQSLRLREEGVVRVRVLIGTDGRAKEAEVAKSSGSTRLDRAAVEGVLRNGRFSPTTRNGVPIEDWYVLPVNFKLPR</sequence>
<dbReference type="GO" id="GO:0098797">
    <property type="term" value="C:plasma membrane protein complex"/>
    <property type="evidence" value="ECO:0007669"/>
    <property type="project" value="TreeGrafter"/>
</dbReference>
<gene>
    <name evidence="13" type="ORF">E9531_03795</name>
</gene>
<dbReference type="Proteomes" id="UP000308917">
    <property type="component" value="Unassembled WGS sequence"/>
</dbReference>
<organism evidence="13 14">
    <name type="scientific">Lampropedia puyangensis</name>
    <dbReference type="NCBI Taxonomy" id="1330072"/>
    <lineage>
        <taxon>Bacteria</taxon>
        <taxon>Pseudomonadati</taxon>
        <taxon>Pseudomonadota</taxon>
        <taxon>Betaproteobacteria</taxon>
        <taxon>Burkholderiales</taxon>
        <taxon>Comamonadaceae</taxon>
        <taxon>Lampropedia</taxon>
    </lineage>
</organism>
<evidence type="ECO:0000256" key="9">
    <source>
        <dbReference type="ARBA" id="ARBA00023136"/>
    </source>
</evidence>
<feature type="compositionally biased region" description="Pro residues" evidence="10">
    <location>
        <begin position="62"/>
        <end position="113"/>
    </location>
</feature>
<dbReference type="Gene3D" id="3.30.1150.10">
    <property type="match status" value="1"/>
</dbReference>
<accession>A0A4S8FAJ2</accession>
<dbReference type="InterPro" id="IPR006260">
    <property type="entry name" value="TonB/TolA_C"/>
</dbReference>
<dbReference type="PANTHER" id="PTHR33446:SF2">
    <property type="entry name" value="PROTEIN TONB"/>
    <property type="match status" value="1"/>
</dbReference>
<keyword evidence="5" id="KW-0997">Cell inner membrane</keyword>
<evidence type="ECO:0000313" key="13">
    <source>
        <dbReference type="EMBL" id="THU04520.1"/>
    </source>
</evidence>
<evidence type="ECO:0000256" key="5">
    <source>
        <dbReference type="ARBA" id="ARBA00022519"/>
    </source>
</evidence>
<name>A0A4S8FAJ2_9BURK</name>
<evidence type="ECO:0000256" key="4">
    <source>
        <dbReference type="ARBA" id="ARBA00022475"/>
    </source>
</evidence>
<dbReference type="GO" id="GO:0031992">
    <property type="term" value="F:energy transducer activity"/>
    <property type="evidence" value="ECO:0007669"/>
    <property type="project" value="TreeGrafter"/>
</dbReference>
<dbReference type="PROSITE" id="PS52015">
    <property type="entry name" value="TONB_CTD"/>
    <property type="match status" value="1"/>
</dbReference>
<comment type="similarity">
    <text evidence="2">Belongs to the TonB family.</text>
</comment>
<dbReference type="Pfam" id="PF03544">
    <property type="entry name" value="TonB_C"/>
    <property type="match status" value="1"/>
</dbReference>
<feature type="transmembrane region" description="Helical" evidence="11">
    <location>
        <begin position="15"/>
        <end position="33"/>
    </location>
</feature>
<dbReference type="RefSeq" id="WP_136572416.1">
    <property type="nucleotide sequence ID" value="NZ_STFG01000002.1"/>
</dbReference>
<dbReference type="PRINTS" id="PR01217">
    <property type="entry name" value="PRICHEXTENSN"/>
</dbReference>
<feature type="compositionally biased region" description="Pro residues" evidence="10">
    <location>
        <begin position="123"/>
        <end position="148"/>
    </location>
</feature>
<evidence type="ECO:0000256" key="8">
    <source>
        <dbReference type="ARBA" id="ARBA00022989"/>
    </source>
</evidence>
<comment type="subcellular location">
    <subcellularLocation>
        <location evidence="1">Cell inner membrane</location>
        <topology evidence="1">Single-pass membrane protein</topology>
        <orientation evidence="1">Periplasmic side</orientation>
    </subcellularLocation>
</comment>
<evidence type="ECO:0000313" key="14">
    <source>
        <dbReference type="Proteomes" id="UP000308917"/>
    </source>
</evidence>
<keyword evidence="4" id="KW-1003">Cell membrane</keyword>
<evidence type="ECO:0000259" key="12">
    <source>
        <dbReference type="PROSITE" id="PS52015"/>
    </source>
</evidence>
<protein>
    <submittedName>
        <fullName evidence="13">TonB family protein</fullName>
    </submittedName>
</protein>
<evidence type="ECO:0000256" key="6">
    <source>
        <dbReference type="ARBA" id="ARBA00022692"/>
    </source>
</evidence>
<dbReference type="InterPro" id="IPR051045">
    <property type="entry name" value="TonB-dependent_transducer"/>
</dbReference>
<evidence type="ECO:0000256" key="7">
    <source>
        <dbReference type="ARBA" id="ARBA00022927"/>
    </source>
</evidence>
<feature type="compositionally biased region" description="Low complexity" evidence="10">
    <location>
        <begin position="149"/>
        <end position="164"/>
    </location>
</feature>
<dbReference type="InterPro" id="IPR037682">
    <property type="entry name" value="TonB_C"/>
</dbReference>